<feature type="domain" description="C2H2-type" evidence="6">
    <location>
        <begin position="46"/>
        <end position="73"/>
    </location>
</feature>
<dbReference type="OMA" id="ATIHTME"/>
<dbReference type="PANTHER" id="PTHR24379:SF121">
    <property type="entry name" value="C2H2-TYPE DOMAIN-CONTAINING PROTEIN"/>
    <property type="match status" value="1"/>
</dbReference>
<dbReference type="OrthoDB" id="6077919at2759"/>
<evidence type="ECO:0000256" key="5">
    <source>
        <dbReference type="PROSITE-ProRule" id="PRU00042"/>
    </source>
</evidence>
<feature type="domain" description="C2H2-type" evidence="6">
    <location>
        <begin position="104"/>
        <end position="128"/>
    </location>
</feature>
<evidence type="ECO:0000256" key="3">
    <source>
        <dbReference type="ARBA" id="ARBA00022771"/>
    </source>
</evidence>
<proteinExistence type="predicted"/>
<dbReference type="AlphaFoldDB" id="A0A226DUK3"/>
<dbReference type="InterPro" id="IPR013087">
    <property type="entry name" value="Znf_C2H2_type"/>
</dbReference>
<dbReference type="Proteomes" id="UP000198287">
    <property type="component" value="Unassembled WGS sequence"/>
</dbReference>
<keyword evidence="4" id="KW-0862">Zinc</keyword>
<dbReference type="SUPFAM" id="SSF57667">
    <property type="entry name" value="beta-beta-alpha zinc fingers"/>
    <property type="match status" value="2"/>
</dbReference>
<evidence type="ECO:0000256" key="1">
    <source>
        <dbReference type="ARBA" id="ARBA00022723"/>
    </source>
</evidence>
<evidence type="ECO:0000256" key="4">
    <source>
        <dbReference type="ARBA" id="ARBA00022833"/>
    </source>
</evidence>
<keyword evidence="8" id="KW-1185">Reference proteome</keyword>
<evidence type="ECO:0000313" key="8">
    <source>
        <dbReference type="Proteomes" id="UP000198287"/>
    </source>
</evidence>
<gene>
    <name evidence="7" type="ORF">Fcan01_16340</name>
</gene>
<feature type="domain" description="C2H2-type" evidence="6">
    <location>
        <begin position="236"/>
        <end position="264"/>
    </location>
</feature>
<comment type="caution">
    <text evidence="7">The sequence shown here is derived from an EMBL/GenBank/DDBJ whole genome shotgun (WGS) entry which is preliminary data.</text>
</comment>
<evidence type="ECO:0000259" key="6">
    <source>
        <dbReference type="PROSITE" id="PS50157"/>
    </source>
</evidence>
<dbReference type="Gene3D" id="3.30.160.60">
    <property type="entry name" value="Classic Zinc Finger"/>
    <property type="match status" value="6"/>
</dbReference>
<dbReference type="InterPro" id="IPR036236">
    <property type="entry name" value="Znf_C2H2_sf"/>
</dbReference>
<dbReference type="Pfam" id="PF00096">
    <property type="entry name" value="zf-C2H2"/>
    <property type="match status" value="3"/>
</dbReference>
<dbReference type="PANTHER" id="PTHR24379">
    <property type="entry name" value="KRAB AND ZINC FINGER DOMAIN-CONTAINING"/>
    <property type="match status" value="1"/>
</dbReference>
<protein>
    <submittedName>
        <fullName evidence="7">Zinc finger protein ZFP69</fullName>
    </submittedName>
</protein>
<keyword evidence="2" id="KW-0677">Repeat</keyword>
<name>A0A226DUK3_FOLCA</name>
<dbReference type="EMBL" id="LNIX01000011">
    <property type="protein sequence ID" value="OXA48698.1"/>
    <property type="molecule type" value="Genomic_DNA"/>
</dbReference>
<feature type="domain" description="C2H2-type" evidence="6">
    <location>
        <begin position="167"/>
        <end position="194"/>
    </location>
</feature>
<feature type="domain" description="C2H2-type" evidence="6">
    <location>
        <begin position="75"/>
        <end position="103"/>
    </location>
</feature>
<dbReference type="PROSITE" id="PS50157">
    <property type="entry name" value="ZINC_FINGER_C2H2_2"/>
    <property type="match status" value="6"/>
</dbReference>
<dbReference type="PROSITE" id="PS00028">
    <property type="entry name" value="ZINC_FINGER_C2H2_1"/>
    <property type="match status" value="6"/>
</dbReference>
<keyword evidence="1" id="KW-0479">Metal-binding</keyword>
<reference evidence="7 8" key="1">
    <citation type="submission" date="2015-12" db="EMBL/GenBank/DDBJ databases">
        <title>The genome of Folsomia candida.</title>
        <authorList>
            <person name="Faddeeva A."/>
            <person name="Derks M.F."/>
            <person name="Anvar Y."/>
            <person name="Smit S."/>
            <person name="Van Straalen N."/>
            <person name="Roelofs D."/>
        </authorList>
    </citation>
    <scope>NUCLEOTIDE SEQUENCE [LARGE SCALE GENOMIC DNA]</scope>
    <source>
        <strain evidence="7 8">VU population</strain>
        <tissue evidence="7">Whole body</tissue>
    </source>
</reference>
<evidence type="ECO:0000256" key="2">
    <source>
        <dbReference type="ARBA" id="ARBA00022737"/>
    </source>
</evidence>
<feature type="domain" description="C2H2-type" evidence="6">
    <location>
        <begin position="296"/>
        <end position="324"/>
    </location>
</feature>
<keyword evidence="3 5" id="KW-0863">Zinc-finger</keyword>
<organism evidence="7 8">
    <name type="scientific">Folsomia candida</name>
    <name type="common">Springtail</name>
    <dbReference type="NCBI Taxonomy" id="158441"/>
    <lineage>
        <taxon>Eukaryota</taxon>
        <taxon>Metazoa</taxon>
        <taxon>Ecdysozoa</taxon>
        <taxon>Arthropoda</taxon>
        <taxon>Hexapoda</taxon>
        <taxon>Collembola</taxon>
        <taxon>Entomobryomorpha</taxon>
        <taxon>Isotomoidea</taxon>
        <taxon>Isotomidae</taxon>
        <taxon>Proisotominae</taxon>
        <taxon>Folsomia</taxon>
    </lineage>
</organism>
<accession>A0A226DUK3</accession>
<dbReference type="GO" id="GO:0008270">
    <property type="term" value="F:zinc ion binding"/>
    <property type="evidence" value="ECO:0007669"/>
    <property type="project" value="UniProtKB-KW"/>
</dbReference>
<dbReference type="Pfam" id="PF13894">
    <property type="entry name" value="zf-C2H2_4"/>
    <property type="match status" value="1"/>
</dbReference>
<evidence type="ECO:0000313" key="7">
    <source>
        <dbReference type="EMBL" id="OXA48698.1"/>
    </source>
</evidence>
<sequence>MRPVQVYESEYPRAQGHTAPLSPKKSKLSTTSVVGTMNPVKKGEGFECYVCLKIIKDKYYFSRHLVTHDVDAPKVKCEVCQKSYKNRDSLRTHMVQTHTDRARPSCNICERTFVNRRSLSEHVRRVHSVATRARMPCTFPGCHKTYLNQQDVDRHLRREHADDPVRFSCTLCKKEFKQKVHLESHISSHTKEKTLKCGTCEKSFVTKWQLQQHQTFLWKESRKQHVIAVHENGWSNQCEICRKRYLTAYHLKRHMHSSHPTSEESLISCKKCEFKTYSKDSIRHHVKRHEVAGRGHECYFCGKKLSTFWNLVRHCATIHTMEKHEFNYSGS</sequence>
<dbReference type="SMART" id="SM00355">
    <property type="entry name" value="ZnF_C2H2"/>
    <property type="match status" value="9"/>
</dbReference>